<evidence type="ECO:0000313" key="8">
    <source>
        <dbReference type="Proteomes" id="UP000187158"/>
    </source>
</evidence>
<dbReference type="PANTHER" id="PTHR30349">
    <property type="entry name" value="PHAGE INTEGRASE-RELATED"/>
    <property type="match status" value="1"/>
</dbReference>
<evidence type="ECO:0000256" key="3">
    <source>
        <dbReference type="ARBA" id="ARBA00023172"/>
    </source>
</evidence>
<dbReference type="RefSeq" id="WP_076219105.1">
    <property type="nucleotide sequence ID" value="NZ_MPVM01000007.1"/>
</dbReference>
<dbReference type="EMBL" id="MPVP01000093">
    <property type="protein sequence ID" value="OMD33131.1"/>
    <property type="molecule type" value="Genomic_DNA"/>
</dbReference>
<evidence type="ECO:0000256" key="1">
    <source>
        <dbReference type="ARBA" id="ARBA00008857"/>
    </source>
</evidence>
<dbReference type="Proteomes" id="UP000187158">
    <property type="component" value="Unassembled WGS sequence"/>
</dbReference>
<comment type="similarity">
    <text evidence="1">Belongs to the 'phage' integrase family.</text>
</comment>
<accession>A0ABX3GQ40</accession>
<organism evidence="7 8">
    <name type="scientific">Paenibacillus odorifer</name>
    <dbReference type="NCBI Taxonomy" id="189426"/>
    <lineage>
        <taxon>Bacteria</taxon>
        <taxon>Bacillati</taxon>
        <taxon>Bacillota</taxon>
        <taxon>Bacilli</taxon>
        <taxon>Bacillales</taxon>
        <taxon>Paenibacillaceae</taxon>
        <taxon>Paenibacillus</taxon>
    </lineage>
</organism>
<keyword evidence="2 4" id="KW-0238">DNA-binding</keyword>
<feature type="domain" description="Core-binding (CB)" evidence="6">
    <location>
        <begin position="13"/>
        <end position="93"/>
    </location>
</feature>
<dbReference type="InterPro" id="IPR011010">
    <property type="entry name" value="DNA_brk_join_enz"/>
</dbReference>
<keyword evidence="8" id="KW-1185">Reference proteome</keyword>
<name>A0ABX3GQ40_9BACL</name>
<protein>
    <submittedName>
        <fullName evidence="7">Integrase</fullName>
    </submittedName>
</protein>
<evidence type="ECO:0000313" key="7">
    <source>
        <dbReference type="EMBL" id="OMD33131.1"/>
    </source>
</evidence>
<comment type="caution">
    <text evidence="7">The sequence shown here is derived from an EMBL/GenBank/DDBJ whole genome shotgun (WGS) entry which is preliminary data.</text>
</comment>
<dbReference type="CDD" id="cd00397">
    <property type="entry name" value="DNA_BRE_C"/>
    <property type="match status" value="1"/>
</dbReference>
<dbReference type="InterPro" id="IPR002104">
    <property type="entry name" value="Integrase_catalytic"/>
</dbReference>
<feature type="domain" description="Tyr recombinase" evidence="5">
    <location>
        <begin position="113"/>
        <end position="294"/>
    </location>
</feature>
<dbReference type="PROSITE" id="PS51898">
    <property type="entry name" value="TYR_RECOMBINASE"/>
    <property type="match status" value="1"/>
</dbReference>
<evidence type="ECO:0000259" key="5">
    <source>
        <dbReference type="PROSITE" id="PS51898"/>
    </source>
</evidence>
<evidence type="ECO:0000259" key="6">
    <source>
        <dbReference type="PROSITE" id="PS51900"/>
    </source>
</evidence>
<evidence type="ECO:0000256" key="4">
    <source>
        <dbReference type="PROSITE-ProRule" id="PRU01248"/>
    </source>
</evidence>
<dbReference type="InterPro" id="IPR013762">
    <property type="entry name" value="Integrase-like_cat_sf"/>
</dbReference>
<dbReference type="SUPFAM" id="SSF56349">
    <property type="entry name" value="DNA breaking-rejoining enzymes"/>
    <property type="match status" value="1"/>
</dbReference>
<dbReference type="InterPro" id="IPR044068">
    <property type="entry name" value="CB"/>
</dbReference>
<dbReference type="Pfam" id="PF00589">
    <property type="entry name" value="Phage_integrase"/>
    <property type="match status" value="1"/>
</dbReference>
<sequence>MVRVTKIKKNKAVDWKEALKQFLFWKKAQGVSEQTQKDYEQHVKLFFKRYSNSLETVEYLKNNLFEYLGQEGIKPCTYNNRLVYLRTFLNWCVEQELIDTNPVKSLKKRKDEGRVVNIDQEVLIKLLSLPNRDTFVGLRDYALILLTLDTGIRPKEALSLIIPDFNAHSQEIYITSEKAKTRVSRTLPISMPTIKAIQQLIHVRPDSWSVHAPVFCTLEGKALNRHTWGDRMERYSKELGVHIRPYDLRHTFALEYIRNGANALILQKTLGHSDLTMTKRYVALTNNDLKDEHTKASPIGKFLPETKRIGKVGK</sequence>
<proteinExistence type="inferred from homology"/>
<evidence type="ECO:0000256" key="2">
    <source>
        <dbReference type="ARBA" id="ARBA00023125"/>
    </source>
</evidence>
<keyword evidence="3" id="KW-0233">DNA recombination</keyword>
<dbReference type="InterPro" id="IPR010998">
    <property type="entry name" value="Integrase_recombinase_N"/>
</dbReference>
<dbReference type="PANTHER" id="PTHR30349:SF64">
    <property type="entry name" value="PROPHAGE INTEGRASE INTD-RELATED"/>
    <property type="match status" value="1"/>
</dbReference>
<reference evidence="7 8" key="1">
    <citation type="submission" date="2016-11" db="EMBL/GenBank/DDBJ databases">
        <title>Paenibacillus species isolates.</title>
        <authorList>
            <person name="Beno S.M."/>
        </authorList>
    </citation>
    <scope>NUCLEOTIDE SEQUENCE [LARGE SCALE GENOMIC DNA]</scope>
    <source>
        <strain evidence="7 8">FSL H7-0433</strain>
    </source>
</reference>
<dbReference type="PROSITE" id="PS51900">
    <property type="entry name" value="CB"/>
    <property type="match status" value="1"/>
</dbReference>
<dbReference type="InterPro" id="IPR050090">
    <property type="entry name" value="Tyrosine_recombinase_XerCD"/>
</dbReference>
<gene>
    <name evidence="7" type="ORF">BSO21_15630</name>
</gene>
<dbReference type="Gene3D" id="1.10.150.130">
    <property type="match status" value="1"/>
</dbReference>
<dbReference type="Gene3D" id="1.10.443.10">
    <property type="entry name" value="Intergrase catalytic core"/>
    <property type="match status" value="1"/>
</dbReference>